<accession>A0A2R4XM03</accession>
<dbReference type="Proteomes" id="UP000244571">
    <property type="component" value="Chromosome"/>
</dbReference>
<sequence>MNNAPDSVFELHTGSTLRPADDLVSLKQHLPGGQFHYVDIATQQAREDALIRWPLLAEVDLHAHRSSRSRGPLVETEGS</sequence>
<reference evidence="1 2" key="1">
    <citation type="submission" date="2018-04" db="EMBL/GenBank/DDBJ databases">
        <title>Bordetella sp. HZ20 isolated from seawater.</title>
        <authorList>
            <person name="Sun C."/>
        </authorList>
    </citation>
    <scope>NUCLEOTIDE SEQUENCE [LARGE SCALE GENOMIC DNA]</scope>
    <source>
        <strain evidence="1 2">HZ20</strain>
    </source>
</reference>
<proteinExistence type="predicted"/>
<name>A0A2R4XM03_9BURK</name>
<dbReference type="InterPro" id="IPR024487">
    <property type="entry name" value="CBP_BcsR"/>
</dbReference>
<organism evidence="1 2">
    <name type="scientific">Orrella marina</name>
    <dbReference type="NCBI Taxonomy" id="2163011"/>
    <lineage>
        <taxon>Bacteria</taxon>
        <taxon>Pseudomonadati</taxon>
        <taxon>Pseudomonadota</taxon>
        <taxon>Betaproteobacteria</taxon>
        <taxon>Burkholderiales</taxon>
        <taxon>Alcaligenaceae</taxon>
        <taxon>Orrella</taxon>
    </lineage>
</organism>
<dbReference type="AlphaFoldDB" id="A0A2R4XM03"/>
<keyword evidence="2" id="KW-1185">Reference proteome</keyword>
<evidence type="ECO:0000313" key="1">
    <source>
        <dbReference type="EMBL" id="AWB34823.1"/>
    </source>
</evidence>
<dbReference type="Pfam" id="PF10945">
    <property type="entry name" value="CBP_BcsR"/>
    <property type="match status" value="1"/>
</dbReference>
<dbReference type="OrthoDB" id="9111917at2"/>
<dbReference type="RefSeq" id="WP_108622233.1">
    <property type="nucleotide sequence ID" value="NZ_CP028901.1"/>
</dbReference>
<evidence type="ECO:0000313" key="2">
    <source>
        <dbReference type="Proteomes" id="UP000244571"/>
    </source>
</evidence>
<protein>
    <recommendedName>
        <fullName evidence="3">Cellulose biosynthesis protein BcsR</fullName>
    </recommendedName>
</protein>
<dbReference type="EMBL" id="CP028901">
    <property type="protein sequence ID" value="AWB34823.1"/>
    <property type="molecule type" value="Genomic_DNA"/>
</dbReference>
<evidence type="ECO:0008006" key="3">
    <source>
        <dbReference type="Google" id="ProtNLM"/>
    </source>
</evidence>
<gene>
    <name evidence="1" type="ORF">DBV39_15040</name>
</gene>
<dbReference type="KEGG" id="boz:DBV39_15040"/>